<dbReference type="BioGRID-ORCS" id="8674058">
    <property type="hits" value="0 hits in 1 CRISPR screen"/>
</dbReference>
<reference evidence="2" key="15">
    <citation type="submission" date="2022-11" db="EMBL/GenBank/DDBJ databases">
        <authorList>
            <consortium name="FlyBase"/>
        </authorList>
    </citation>
    <scope>NUCLEOTIDE SEQUENCE</scope>
</reference>
<dbReference type="AlphaFoldDB" id="E1JHZ6"/>
<protein>
    <submittedName>
        <fullName evidence="3">GEO10376p1</fullName>
    </submittedName>
</protein>
<reference evidence="2 5" key="9">
    <citation type="journal article" date="2007" name="Science">
        <title>Sequence finishing and mapping of Drosophila melanogaster heterochromatin.</title>
        <authorList>
            <person name="Hoskins R.A."/>
            <person name="Carlson J.W."/>
            <person name="Kennedy C."/>
            <person name="Acevedo D."/>
            <person name="Evans-Holm M."/>
            <person name="Frise E."/>
            <person name="Wan K.H."/>
            <person name="Park S."/>
            <person name="Mendez-Lago M."/>
            <person name="Rossi F."/>
            <person name="Villasante A."/>
            <person name="Dimitri P."/>
            <person name="Karpen G.H."/>
            <person name="Celniker S.E."/>
        </authorList>
    </citation>
    <scope>NUCLEOTIDE SEQUENCE [LARGE SCALE GENOMIC DNA]</scope>
    <source>
        <strain evidence="5">Berkeley</strain>
    </source>
</reference>
<reference evidence="2" key="14">
    <citation type="submission" date="2022-11" db="EMBL/GenBank/DDBJ databases">
        <title>Drosophila melanogaster release 4 sequence.</title>
        <authorList>
            <consortium name="Berkeley Drosophila Genome Project"/>
            <person name="Celniker S."/>
            <person name="Carlson J."/>
            <person name="Wan K."/>
            <person name="Pfeiffer B."/>
            <person name="Frise E."/>
            <person name="George R."/>
            <person name="Hoskins R."/>
            <person name="Stapleton M."/>
            <person name="Pacleb J."/>
            <person name="Park S."/>
            <person name="Svirskas R."/>
            <person name="Smith E."/>
            <person name="Yu C."/>
            <person name="Rubin G."/>
        </authorList>
    </citation>
    <scope>NUCLEOTIDE SEQUENCE</scope>
</reference>
<reference evidence="2" key="7">
    <citation type="submission" date="2006-08" db="EMBL/GenBank/DDBJ databases">
        <authorList>
            <person name="Celniker S."/>
            <person name="Carlson J."/>
            <person name="Wan K."/>
            <person name="Frise E."/>
            <person name="Hoskins R."/>
            <person name="Park S."/>
            <person name="Svirskas R."/>
            <person name="Rubin G."/>
        </authorList>
    </citation>
    <scope>NUCLEOTIDE SEQUENCE</scope>
</reference>
<reference evidence="5" key="2">
    <citation type="journal article" date="2002" name="Genome Biol.">
        <title>Finishing a whole-genome shotgun: release 3 of the Drosophila melanogaster euchromatic genome sequence.</title>
        <authorList>
            <person name="Celniker S.E."/>
            <person name="Wheeler D.A."/>
            <person name="Kronmiller B."/>
            <person name="Carlson J.W."/>
            <person name="Halpern A."/>
            <person name="Patel S."/>
            <person name="Adams M."/>
            <person name="Champe M."/>
            <person name="Dugan S.P."/>
            <person name="Frise E."/>
            <person name="Hodgson A."/>
            <person name="George R.A."/>
            <person name="Hoskins R.A."/>
            <person name="Laverty T."/>
            <person name="Muzny D.M."/>
            <person name="Nelson C.R."/>
            <person name="Pacleb J.M."/>
            <person name="Park S."/>
            <person name="Pfeiffer B.D."/>
            <person name="Richards S."/>
            <person name="Sodergren E.J."/>
            <person name="Svirskas R."/>
            <person name="Tabor P.E."/>
            <person name="Wan K."/>
            <person name="Stapleton M."/>
            <person name="Sutton G.G."/>
            <person name="Venter C."/>
            <person name="Weinstock G."/>
            <person name="Scherer S.E."/>
            <person name="Myers E.W."/>
            <person name="Gibbs R.A."/>
            <person name="Rubin G.M."/>
        </authorList>
    </citation>
    <scope>NUCLEOTIDE SEQUENCE [LARGE SCALE GENOMIC DNA]</scope>
    <source>
        <strain evidence="5">Berkeley</strain>
    </source>
</reference>
<dbReference type="RefSeq" id="NP_001261798.1">
    <property type="nucleotide sequence ID" value="NM_001274869.1"/>
</dbReference>
<accession>E1JHZ6</accession>
<dbReference type="STRING" id="7227.FBpp0305339"/>
<reference evidence="2" key="10">
    <citation type="journal article" date="2015" name="G3 (Bethesda)">
        <title>Gene Model Annotations for Drosophila melanogaster: Impact of High-Throughput Data.</title>
        <authorList>
            <consortium name="FlyBase Consortium"/>
            <person name="Matthews B.B."/>
            <person name="Dos Santos G."/>
            <person name="Crosby M.A."/>
            <person name="Emmert D.B."/>
            <person name="St Pierre S.E."/>
            <person name="Gramates L.S."/>
            <person name="Zhou P."/>
            <person name="Schroeder A.J."/>
            <person name="Falls K."/>
            <person name="Strelets V."/>
            <person name="Russo S.M."/>
            <person name="Gelbart W.M."/>
            <person name="null"/>
        </authorList>
    </citation>
    <scope>NUCLEOTIDE SEQUENCE</scope>
</reference>
<dbReference type="DNASU" id="8674058"/>
<dbReference type="Proteomes" id="UP000000803">
    <property type="component" value="Chromosome 3L"/>
</dbReference>
<dbReference type="FlyBase" id="FBgn0259971">
    <property type="gene designation" value="CG42481"/>
</dbReference>
<evidence type="ECO:0000313" key="3">
    <source>
        <dbReference type="EMBL" id="ANY27375.1"/>
    </source>
</evidence>
<reference evidence="5" key="4">
    <citation type="journal article" date="2002" name="Genome Biol.">
        <title>The transposable elements of the Drosophila melanogaster euchromatin: a genomics perspective.</title>
        <authorList>
            <person name="Kaminker J.S."/>
            <person name="Bergman C.M."/>
            <person name="Kronmiller B."/>
            <person name="Carlson J."/>
            <person name="Svirskas R."/>
            <person name="Patel S."/>
            <person name="Frise E."/>
            <person name="Wheeler D.A."/>
            <person name="Lewis S.E."/>
            <person name="Rubin G.M."/>
            <person name="Ashburner M."/>
            <person name="Celniker S.E."/>
        </authorList>
    </citation>
    <scope>NUCLEOTIDE SEQUENCE [LARGE SCALE GENOMIC DNA]</scope>
    <source>
        <strain evidence="5">Berkeley</strain>
    </source>
</reference>
<reference evidence="2 5" key="5">
    <citation type="journal article" date="2002" name="Genome Biol.">
        <title>Heterochromatic sequences in a Drosophila whole-genome shotgun assembly.</title>
        <authorList>
            <person name="Hoskins R.A."/>
            <person name="Smith C.D."/>
            <person name="Carlson J.W."/>
            <person name="Carvalho A.B."/>
            <person name="Halpern A."/>
            <person name="Kaminker J.S."/>
            <person name="Kennedy C."/>
            <person name="Mungall C.J."/>
            <person name="Sullivan B.A."/>
            <person name="Sutton G.G."/>
            <person name="Yasuhara J.C."/>
            <person name="Wakimoto B.T."/>
            <person name="Myers E.W."/>
            <person name="Celniker S.E."/>
            <person name="Rubin G.M."/>
            <person name="Karpen G.H."/>
        </authorList>
    </citation>
    <scope>NUCLEOTIDE SEQUENCE [LARGE SCALE GENOMIC DNA]</scope>
    <source>
        <strain evidence="5">Berkeley</strain>
    </source>
</reference>
<reference evidence="2 5" key="6">
    <citation type="journal article" date="2005" name="PLoS Comput. Biol.">
        <title>Combined evidence annotation of transposable elements in genome sequences.</title>
        <authorList>
            <person name="Quesneville H."/>
            <person name="Bergman C.M."/>
            <person name="Andrieu O."/>
            <person name="Autard D."/>
            <person name="Nouaud D."/>
            <person name="Ashburner M."/>
            <person name="Anxolabehere D."/>
        </authorList>
    </citation>
    <scope>NUCLEOTIDE SEQUENCE [LARGE SCALE GENOMIC DNA]</scope>
    <source>
        <strain evidence="5">Berkeley</strain>
    </source>
</reference>
<dbReference type="Bgee" id="FBgn0259971">
    <property type="expression patterns" value="Expressed in spermatid in male reproductive gland and 66 other cell types or tissues"/>
</dbReference>
<organism evidence="2 5">
    <name type="scientific">Drosophila melanogaster</name>
    <name type="common">Fruit fly</name>
    <dbReference type="NCBI Taxonomy" id="7227"/>
    <lineage>
        <taxon>Eukaryota</taxon>
        <taxon>Metazoa</taxon>
        <taxon>Ecdysozoa</taxon>
        <taxon>Arthropoda</taxon>
        <taxon>Hexapoda</taxon>
        <taxon>Insecta</taxon>
        <taxon>Pterygota</taxon>
        <taxon>Neoptera</taxon>
        <taxon>Endopterygota</taxon>
        <taxon>Diptera</taxon>
        <taxon>Brachycera</taxon>
        <taxon>Muscomorpha</taxon>
        <taxon>Ephydroidea</taxon>
        <taxon>Drosophilidae</taxon>
        <taxon>Drosophila</taxon>
        <taxon>Sophophora</taxon>
    </lineage>
</organism>
<dbReference type="AGR" id="FB:FBgn0259971"/>
<dbReference type="EMBL" id="KX531565">
    <property type="protein sequence ID" value="ANY27375.1"/>
    <property type="molecule type" value="mRNA"/>
</dbReference>
<reference evidence="2 5" key="8">
    <citation type="journal article" date="2007" name="Science">
        <title>The Release 5.1 annotation of Drosophila melanogaster heterochromatin.</title>
        <authorList>
            <person name="Smith C.D."/>
            <person name="Shu S."/>
            <person name="Mungall C.J."/>
            <person name="Karpen G.H."/>
        </authorList>
    </citation>
    <scope>NUCLEOTIDE SEQUENCE [LARGE SCALE GENOMIC DNA]</scope>
    <source>
        <strain evidence="5">Berkeley</strain>
    </source>
</reference>
<evidence type="ECO:0000313" key="4">
    <source>
        <dbReference type="FlyBase" id="FBgn0259971"/>
    </source>
</evidence>
<dbReference type="VEuPathDB" id="VectorBase:FBgn0259971"/>
<dbReference type="GeneID" id="8674058"/>
<evidence type="ECO:0000256" key="1">
    <source>
        <dbReference type="SAM" id="SignalP"/>
    </source>
</evidence>
<reference evidence="3" key="13">
    <citation type="submission" date="2016-07" db="EMBL/GenBank/DDBJ databases">
        <authorList>
            <person name="Wan K."/>
            <person name="Booth B."/>
            <person name="Spirohn K."/>
            <person name="Hao T."/>
            <person name="Hu Y."/>
            <person name="Calderwood M."/>
            <person name="Hill D."/>
            <person name="Mohr S."/>
            <person name="Vidal M."/>
            <person name="Celniker S."/>
            <person name="Perrimon N."/>
        </authorList>
    </citation>
    <scope>NUCLEOTIDE SEQUENCE</scope>
</reference>
<dbReference type="KEGG" id="dme:Dmel_CG42481"/>
<feature type="signal peptide" evidence="1">
    <location>
        <begin position="1"/>
        <end position="20"/>
    </location>
</feature>
<dbReference type="HOGENOM" id="CLU_3144371_0_0_1"/>
<dbReference type="InParanoid" id="E1JHZ6"/>
<reference evidence="2" key="12">
    <citation type="journal article" date="2015" name="Genome Res.">
        <title>The Release 6 reference sequence of the Drosophila melanogaster genome.</title>
        <authorList>
            <person name="Hoskins R.A."/>
            <person name="Carlson J.W."/>
            <person name="Wan K.H."/>
            <person name="Park S."/>
            <person name="Mendez I."/>
            <person name="Galle S.E."/>
            <person name="Booth B.W."/>
            <person name="Pfeiffer B.D."/>
            <person name="George R.A."/>
            <person name="Svirskas R."/>
            <person name="Krzywinski M."/>
            <person name="Schein J."/>
            <person name="Accardo M.C."/>
            <person name="Damia E."/>
            <person name="Messina G."/>
            <person name="Mendez-Lago M."/>
            <person name="de Pablos B."/>
            <person name="Demakova O.V."/>
            <person name="Andreyeva E.N."/>
            <person name="Boldyreva L.V."/>
            <person name="Marra M."/>
            <person name="Carvalho A.B."/>
            <person name="Dimitri P."/>
            <person name="Villasante A."/>
            <person name="Zhimulev I.F."/>
            <person name="Rubin G.M."/>
            <person name="Karpen G.H."/>
            <person name="Celniker S.E."/>
        </authorList>
    </citation>
    <scope>NUCLEOTIDE SEQUENCE</scope>
</reference>
<reference evidence="2 5" key="1">
    <citation type="journal article" date="2000" name="Science">
        <title>The genome sequence of Drosophila melanogaster.</title>
        <authorList>
            <person name="Adams M.D."/>
            <person name="Celniker S.E."/>
            <person name="Holt R.A."/>
            <person name="Evans C.A."/>
            <person name="Gocayne J.D."/>
            <person name="Amanatides P.G."/>
            <person name="Scherer S.E."/>
            <person name="Li P.W."/>
            <person name="Hoskins R.A."/>
            <person name="Galle R.F."/>
            <person name="George R.A."/>
            <person name="Lewis S.E."/>
            <person name="Richards S."/>
            <person name="Ashburner M."/>
            <person name="Henderson S.N."/>
            <person name="Sutton G.G."/>
            <person name="Wortman J.R."/>
            <person name="Yandell M.D."/>
            <person name="Zhang Q."/>
            <person name="Chen L.X."/>
            <person name="Brandon R.C."/>
            <person name="Rogers Y.H."/>
            <person name="Blazej R.G."/>
            <person name="Champe M."/>
            <person name="Pfeiffer B.D."/>
            <person name="Wan K.H."/>
            <person name="Doyle C."/>
            <person name="Baxter E.G."/>
            <person name="Helt G."/>
            <person name="Nelson C.R."/>
            <person name="Gabor G.L."/>
            <person name="Abril J.F."/>
            <person name="Agbayani A."/>
            <person name="An H.J."/>
            <person name="Andrews-Pfannkoch C."/>
            <person name="Baldwin D."/>
            <person name="Ballew R.M."/>
            <person name="Basu A."/>
            <person name="Baxendale J."/>
            <person name="Bayraktaroglu L."/>
            <person name="Beasley E.M."/>
            <person name="Beeson K.Y."/>
            <person name="Benos P.V."/>
            <person name="Berman B.P."/>
            <person name="Bhandari D."/>
            <person name="Bolshakov S."/>
            <person name="Borkova D."/>
            <person name="Botchan M.R."/>
            <person name="Bouck J."/>
            <person name="Brokstein P."/>
            <person name="Brottier P."/>
            <person name="Burtis K.C."/>
            <person name="Busam D.A."/>
            <person name="Butler H."/>
            <person name="Cadieu E."/>
            <person name="Center A."/>
            <person name="Chandra I."/>
            <person name="Cherry J.M."/>
            <person name="Cawley S."/>
            <person name="Dahlke C."/>
            <person name="Davenport L.B."/>
            <person name="Davies P."/>
            <person name="de Pablos B."/>
            <person name="Delcher A."/>
            <person name="Deng Z."/>
            <person name="Mays A.D."/>
            <person name="Dew I."/>
            <person name="Dietz S.M."/>
            <person name="Dodson K."/>
            <person name="Doup L.E."/>
            <person name="Downes M."/>
            <person name="Dugan-Rocha S."/>
            <person name="Dunkov B.C."/>
            <person name="Dunn P."/>
            <person name="Durbin K.J."/>
            <person name="Evangelista C.C."/>
            <person name="Ferraz C."/>
            <person name="Ferriera S."/>
            <person name="Fleischmann W."/>
            <person name="Fosler C."/>
            <person name="Gabrielian A.E."/>
            <person name="Garg N.S."/>
            <person name="Gelbart W.M."/>
            <person name="Glasser K."/>
            <person name="Glodek A."/>
            <person name="Gong F."/>
            <person name="Gorrell J.H."/>
            <person name="Gu Z."/>
            <person name="Guan P."/>
            <person name="Harris M."/>
            <person name="Harris N.L."/>
            <person name="Harvey D."/>
            <person name="Heiman T.J."/>
            <person name="Hernandez J.R."/>
            <person name="Houck J."/>
            <person name="Hostin D."/>
            <person name="Houston K.A."/>
            <person name="Howland T.J."/>
            <person name="Wei M.H."/>
            <person name="Ibegwam C."/>
            <person name="Jalali M."/>
            <person name="Kalush F."/>
            <person name="Karpen G.H."/>
            <person name="Ke Z."/>
            <person name="Kennison J.A."/>
            <person name="Ketchum K.A."/>
            <person name="Kimmel B.E."/>
            <person name="Kodira C.D."/>
            <person name="Kraft C."/>
            <person name="Kravitz S."/>
            <person name="Kulp D."/>
            <person name="Lai Z."/>
            <person name="Lasko P."/>
            <person name="Lei Y."/>
            <person name="Levitsky A.A."/>
            <person name="Li J."/>
            <person name="Li Z."/>
            <person name="Liang Y."/>
            <person name="Lin X."/>
            <person name="Liu X."/>
            <person name="Mattei B."/>
            <person name="McIntosh T.C."/>
            <person name="McLeod M.P."/>
            <person name="McPherson D."/>
            <person name="Merkulov G."/>
            <person name="Milshina N.V."/>
            <person name="Mobarry C."/>
            <person name="Morris J."/>
            <person name="Moshrefi A."/>
            <person name="Mount S.M."/>
            <person name="Moy M."/>
            <person name="Murphy B."/>
            <person name="Murphy L."/>
            <person name="Muzny D.M."/>
            <person name="Nelson D.L."/>
            <person name="Nelson D.R."/>
            <person name="Nelson K.A."/>
            <person name="Nixon K."/>
            <person name="Nusskern D.R."/>
            <person name="Pacleb J.M."/>
            <person name="Palazzolo M."/>
            <person name="Pittman G.S."/>
            <person name="Pan S."/>
            <person name="Pollard J."/>
            <person name="Puri V."/>
            <person name="Reese M.G."/>
            <person name="Reinert K."/>
            <person name="Remington K."/>
            <person name="Saunders R.D."/>
            <person name="Scheeler F."/>
            <person name="Shen H."/>
            <person name="Shue B.C."/>
            <person name="Siden-Kiamos I."/>
            <person name="Simpson M."/>
            <person name="Skupski M.P."/>
            <person name="Smith T."/>
            <person name="Spier E."/>
            <person name="Spradling A.C."/>
            <person name="Stapleton M."/>
            <person name="Strong R."/>
            <person name="Sun E."/>
            <person name="Svirskas R."/>
            <person name="Tector C."/>
            <person name="Turner R."/>
            <person name="Venter E."/>
            <person name="Wang A.H."/>
            <person name="Wang X."/>
            <person name="Wang Z.Y."/>
            <person name="Wassarman D.A."/>
            <person name="Weinstock G.M."/>
            <person name="Weissenbach J."/>
            <person name="Williams S.M."/>
            <person name="WoodageT"/>
            <person name="Worley K.C."/>
            <person name="Wu D."/>
            <person name="Yang S."/>
            <person name="Yao Q.A."/>
            <person name="Ye J."/>
            <person name="Yeh R.F."/>
            <person name="Zaveri J.S."/>
            <person name="Zhan M."/>
            <person name="Zhang G."/>
            <person name="Zhao Q."/>
            <person name="Zheng L."/>
            <person name="Zheng X.H."/>
            <person name="Zhong F.N."/>
            <person name="Zhong W."/>
            <person name="Zhou X."/>
            <person name="Zhu S."/>
            <person name="Zhu X."/>
            <person name="Smith H.O."/>
            <person name="Gibbs R.A."/>
            <person name="Myers E.W."/>
            <person name="Rubin G.M."/>
            <person name="Venter J.C."/>
        </authorList>
    </citation>
    <scope>NUCLEOTIDE SEQUENCE [LARGE SCALE GENOMIC DNA]</scope>
    <source>
        <strain evidence="5">Berkeley</strain>
    </source>
</reference>
<name>E1JHZ6_DROME</name>
<sequence>MKSLLFFLLVILCLVGMAPARRKKREVEVWVRPSQNSYNEPCYYQGCQQ</sequence>
<evidence type="ECO:0000313" key="5">
    <source>
        <dbReference type="Proteomes" id="UP000000803"/>
    </source>
</evidence>
<dbReference type="PaxDb" id="7227-FBpp0305339"/>
<dbReference type="RefSeq" id="NP_001163438.1">
    <property type="nucleotide sequence ID" value="NM_001169967.2"/>
</dbReference>
<reference evidence="2" key="11">
    <citation type="journal article" date="2015" name="G3 (Bethesda)">
        <title>Gene Model Annotations for Drosophila melanogaster: The Rule-Benders.</title>
        <authorList>
            <consortium name="FlyBase Consortium"/>
            <person name="Crosby M.A."/>
            <person name="Gramates L.S."/>
            <person name="Dos Santos G."/>
            <person name="Matthews B.B."/>
            <person name="St Pierre S.E."/>
            <person name="Zhou P."/>
            <person name="Schroeder A.J."/>
            <person name="Falls K."/>
            <person name="Emmert D.B."/>
            <person name="Russo S.M."/>
            <person name="Gelbart W.M."/>
            <person name="null"/>
        </authorList>
    </citation>
    <scope>NUCLEOTIDE SEQUENCE</scope>
</reference>
<dbReference type="EMBL" id="AE014296">
    <property type="protein sequence ID" value="AGB94491.1"/>
    <property type="molecule type" value="Genomic_DNA"/>
</dbReference>
<keyword evidence="1" id="KW-0732">Signal</keyword>
<dbReference type="EMBL" id="AE014296">
    <property type="protein sequence ID" value="ACZ94709.1"/>
    <property type="molecule type" value="Genomic_DNA"/>
</dbReference>
<proteinExistence type="evidence at transcript level"/>
<feature type="chain" id="PRO_5015088704" evidence="1">
    <location>
        <begin position="21"/>
        <end position="49"/>
    </location>
</feature>
<reference evidence="5" key="3">
    <citation type="journal article" date="2002" name="Genome Biol.">
        <title>Annotation of the Drosophila melanogaster euchromatic genome: a systematic review.</title>
        <authorList>
            <person name="Misra S."/>
            <person name="Crosby M.A."/>
            <person name="Mungall C.J."/>
            <person name="Matthews B.B."/>
            <person name="Campbell K.S."/>
            <person name="Hradecky P."/>
            <person name="Huang Y."/>
            <person name="Kaminker J.S."/>
            <person name="Millburn G.H."/>
            <person name="Prochnik S.E."/>
            <person name="Smith C.D."/>
            <person name="Tupy J.L."/>
            <person name="Whitfied E.J."/>
            <person name="Bayraktaroglu L."/>
            <person name="Berman B.P."/>
            <person name="Bettencourt B.R."/>
            <person name="Celniker S.E."/>
            <person name="de Grey A.D."/>
            <person name="Drysdale R.A."/>
            <person name="Harris N.L."/>
            <person name="Richter J."/>
            <person name="Russo S."/>
            <person name="Schroeder A.J."/>
            <person name="Shu S.Q."/>
            <person name="Stapleton M."/>
            <person name="Yamada C."/>
            <person name="Ashburner M."/>
            <person name="Gelbart W.M."/>
            <person name="Rubin G.M."/>
            <person name="Lewis S.E."/>
        </authorList>
    </citation>
    <scope>GENOME REANNOTATION</scope>
    <source>
        <strain evidence="5">Berkeley</strain>
    </source>
</reference>
<keyword evidence="5" id="KW-1185">Reference proteome</keyword>
<evidence type="ECO:0000313" key="2">
    <source>
        <dbReference type="EMBL" id="ACZ94709.1"/>
    </source>
</evidence>
<gene>
    <name evidence="2" type="primary">Dmel\CG42481</name>
    <name evidence="4" type="ORF">CG42481</name>
    <name evidence="2" type="ORF">Dmel_CG42481</name>
</gene>